<dbReference type="EMBL" id="NXIE01000005">
    <property type="protein sequence ID" value="RXK11905.1"/>
    <property type="molecule type" value="Genomic_DNA"/>
</dbReference>
<dbReference type="Gene3D" id="3.30.70.270">
    <property type="match status" value="1"/>
</dbReference>
<name>A0A4Q1AS71_9BACT</name>
<dbReference type="PROSITE" id="PS50883">
    <property type="entry name" value="EAL"/>
    <property type="match status" value="1"/>
</dbReference>
<dbReference type="CDD" id="cd01948">
    <property type="entry name" value="EAL"/>
    <property type="match status" value="1"/>
</dbReference>
<dbReference type="SMART" id="SM00267">
    <property type="entry name" value="GGDEF"/>
    <property type="match status" value="1"/>
</dbReference>
<dbReference type="OrthoDB" id="5372181at2"/>
<sequence>MSKLKEVNFWFIYAVISFLIVISALLIFYYEWLINKNQYAQNIINFNKISVQNSISSFRSQESILKILGENLLELDTLNKPENGRKLIDDMKKVNKGLVAFGLSKYNGDLVLVSNMENNKALPNLLTNKYSRRSFEKARDSKKMLLGRTYFFKKMNKWVIPIRIGVQLEEKVAVMTAGIEINGGDTVLNIKELPENITLQLIREDGYLQFKNPVKEKLEEVYYKEVDSFFFKEINKIKQYSSKVITTNIEGKKSMLSIIYIPEYKLYSLVSIPYEEMTKDFNKKLLISMTLLFSLLLVLYFLFNYSIKIQTRTRNQLDFIAKHDILTGTYNRYSLNEEIRSRIEKKENFFIFFLDLDNFKYINDTYGHLIGDKLLKEVAKKLKEKLFRRDFISRNAGDEFIILVNERNDETARMIAKKILDIFTKTIKVDNIEVFTGACIGISKYTSDSKITSSGLLNQADMALHRAKEDRNSYVMFSRAIYGNRKEIVQIETHLRHAINKNELFLMYQPKINAKTKKIVGVEALLRWNSEKLGFISPEKFIKVAEKSSIINDIGEFVIKESQKDILDVWRETNSKFELSVNVSPRQLSSIKEMNRFKKIILNSNFPNDKFIIEITENIFVGDVKRIILFLNTIKSYHISISLDDFGTGYSSLSILSKLPISELKIDKSFIHNMFLNEENMKLVKSIINIGKDINLKVVAEGLEEQKELDLLQSFGCDIYQGYYFSKPLSKEELISYIKTRH</sequence>
<dbReference type="InterPro" id="IPR043128">
    <property type="entry name" value="Rev_trsase/Diguanyl_cyclase"/>
</dbReference>
<keyword evidence="1" id="KW-0472">Membrane</keyword>
<evidence type="ECO:0000259" key="2">
    <source>
        <dbReference type="PROSITE" id="PS50883"/>
    </source>
</evidence>
<dbReference type="Pfam" id="PF00990">
    <property type="entry name" value="GGDEF"/>
    <property type="match status" value="1"/>
</dbReference>
<dbReference type="SUPFAM" id="SSF55073">
    <property type="entry name" value="Nucleotide cyclase"/>
    <property type="match status" value="1"/>
</dbReference>
<dbReference type="AlphaFoldDB" id="A0A4Q1AS71"/>
<feature type="domain" description="EAL" evidence="2">
    <location>
        <begin position="488"/>
        <end position="742"/>
    </location>
</feature>
<dbReference type="PROSITE" id="PS50887">
    <property type="entry name" value="GGDEF"/>
    <property type="match status" value="1"/>
</dbReference>
<comment type="caution">
    <text evidence="4">The sequence shown here is derived from an EMBL/GenBank/DDBJ whole genome shotgun (WGS) entry which is preliminary data.</text>
</comment>
<dbReference type="Proteomes" id="UP000289718">
    <property type="component" value="Unassembled WGS sequence"/>
</dbReference>
<evidence type="ECO:0000313" key="4">
    <source>
        <dbReference type="EMBL" id="RXK11905.1"/>
    </source>
</evidence>
<dbReference type="InterPro" id="IPR000160">
    <property type="entry name" value="GGDEF_dom"/>
</dbReference>
<dbReference type="InterPro" id="IPR029787">
    <property type="entry name" value="Nucleotide_cyclase"/>
</dbReference>
<dbReference type="InterPro" id="IPR035919">
    <property type="entry name" value="EAL_sf"/>
</dbReference>
<dbReference type="CDD" id="cd01949">
    <property type="entry name" value="GGDEF"/>
    <property type="match status" value="1"/>
</dbReference>
<dbReference type="PANTHER" id="PTHR33121:SF71">
    <property type="entry name" value="OXYGEN SENSOR PROTEIN DOSP"/>
    <property type="match status" value="1"/>
</dbReference>
<dbReference type="GO" id="GO:0071111">
    <property type="term" value="F:cyclic-guanylate-specific phosphodiesterase activity"/>
    <property type="evidence" value="ECO:0007669"/>
    <property type="project" value="InterPro"/>
</dbReference>
<dbReference type="Pfam" id="PF00563">
    <property type="entry name" value="EAL"/>
    <property type="match status" value="1"/>
</dbReference>
<evidence type="ECO:0000313" key="5">
    <source>
        <dbReference type="Proteomes" id="UP000289718"/>
    </source>
</evidence>
<keyword evidence="1" id="KW-0812">Transmembrane</keyword>
<dbReference type="InterPro" id="IPR050706">
    <property type="entry name" value="Cyclic-di-GMP_PDE-like"/>
</dbReference>
<accession>A0A4Q1AS71</accession>
<feature type="domain" description="GGDEF" evidence="3">
    <location>
        <begin position="347"/>
        <end position="479"/>
    </location>
</feature>
<feature type="transmembrane region" description="Helical" evidence="1">
    <location>
        <begin position="12"/>
        <end position="30"/>
    </location>
</feature>
<dbReference type="SMART" id="SM00052">
    <property type="entry name" value="EAL"/>
    <property type="match status" value="1"/>
</dbReference>
<dbReference type="InterPro" id="IPR001633">
    <property type="entry name" value="EAL_dom"/>
</dbReference>
<feature type="transmembrane region" description="Helical" evidence="1">
    <location>
        <begin position="285"/>
        <end position="303"/>
    </location>
</feature>
<reference evidence="4 5" key="1">
    <citation type="submission" date="2017-09" db="EMBL/GenBank/DDBJ databases">
        <title>Genomics of the genus Arcobacter.</title>
        <authorList>
            <person name="Perez-Cataluna A."/>
            <person name="Figueras M.J."/>
            <person name="Salas-Masso N."/>
        </authorList>
    </citation>
    <scope>NUCLEOTIDE SEQUENCE [LARGE SCALE GENOMIC DNA]</scope>
    <source>
        <strain evidence="4 5">F156-34</strain>
    </source>
</reference>
<keyword evidence="1" id="KW-1133">Transmembrane helix</keyword>
<evidence type="ECO:0000256" key="1">
    <source>
        <dbReference type="SAM" id="Phobius"/>
    </source>
</evidence>
<keyword evidence="5" id="KW-1185">Reference proteome</keyword>
<dbReference type="PANTHER" id="PTHR33121">
    <property type="entry name" value="CYCLIC DI-GMP PHOSPHODIESTERASE PDEF"/>
    <property type="match status" value="1"/>
</dbReference>
<evidence type="ECO:0008006" key="6">
    <source>
        <dbReference type="Google" id="ProtNLM"/>
    </source>
</evidence>
<protein>
    <recommendedName>
        <fullName evidence="6">GGDEF-domain containing protein</fullName>
    </recommendedName>
</protein>
<dbReference type="Gene3D" id="3.20.20.450">
    <property type="entry name" value="EAL domain"/>
    <property type="match status" value="1"/>
</dbReference>
<dbReference type="RefSeq" id="WP_129062357.1">
    <property type="nucleotide sequence ID" value="NZ_NXIE01000005.1"/>
</dbReference>
<dbReference type="NCBIfam" id="TIGR00254">
    <property type="entry name" value="GGDEF"/>
    <property type="match status" value="1"/>
</dbReference>
<gene>
    <name evidence="4" type="ORF">CP965_12040</name>
</gene>
<evidence type="ECO:0000259" key="3">
    <source>
        <dbReference type="PROSITE" id="PS50887"/>
    </source>
</evidence>
<organism evidence="4 5">
    <name type="scientific">Halarcobacter mediterraneus</name>
    <dbReference type="NCBI Taxonomy" id="2023153"/>
    <lineage>
        <taxon>Bacteria</taxon>
        <taxon>Pseudomonadati</taxon>
        <taxon>Campylobacterota</taxon>
        <taxon>Epsilonproteobacteria</taxon>
        <taxon>Campylobacterales</taxon>
        <taxon>Arcobacteraceae</taxon>
        <taxon>Halarcobacter</taxon>
    </lineage>
</organism>
<proteinExistence type="predicted"/>
<dbReference type="SUPFAM" id="SSF141868">
    <property type="entry name" value="EAL domain-like"/>
    <property type="match status" value="1"/>
</dbReference>